<sequence>MMKLKIMIPALFLALAAGSAVAAQKDPALTPTTPYQQQVLCTQVAQLNGAAYQMKEAGVPMPVRVAVIFHMFADPNGSTSNSSFTTIGADYIQNVVRNYQQTGKWSGIPKYVALAKMDWRLAENLDSFPRGENLYRQAYMRCIANHPIAK</sequence>
<keyword evidence="1" id="KW-0732">Signal</keyword>
<feature type="signal peptide" evidence="1">
    <location>
        <begin position="1"/>
        <end position="22"/>
    </location>
</feature>
<dbReference type="RefSeq" id="WP_070074292.1">
    <property type="nucleotide sequence ID" value="NZ_CP017449.1"/>
</dbReference>
<evidence type="ECO:0000256" key="1">
    <source>
        <dbReference type="SAM" id="SignalP"/>
    </source>
</evidence>
<reference evidence="2 3" key="1">
    <citation type="submission" date="2016-09" db="EMBL/GenBank/DDBJ databases">
        <title>Acidihalobacter prosperus V6 (DSM14174).</title>
        <authorList>
            <person name="Khaleque H.N."/>
            <person name="Ramsay J.P."/>
            <person name="Murphy R.J.T."/>
            <person name="Kaksonen A.H."/>
            <person name="Boxall N.J."/>
            <person name="Watkin E.L.J."/>
        </authorList>
    </citation>
    <scope>NUCLEOTIDE SEQUENCE [LARGE SCALE GENOMIC DNA]</scope>
    <source>
        <strain evidence="2 3">V6</strain>
        <plasmid evidence="3">papv6</plasmid>
    </source>
</reference>
<protein>
    <submittedName>
        <fullName evidence="2">Uncharacterized protein</fullName>
    </submittedName>
</protein>
<keyword evidence="3" id="KW-1185">Reference proteome</keyword>
<accession>A0A1D8KCT5</accession>
<gene>
    <name evidence="2" type="ORF">BJI67_16140</name>
</gene>
<proteinExistence type="predicted"/>
<evidence type="ECO:0000313" key="2">
    <source>
        <dbReference type="EMBL" id="AOV18769.1"/>
    </source>
</evidence>
<organism evidence="2 3">
    <name type="scientific">Acidihalobacter aeolianus</name>
    <dbReference type="NCBI Taxonomy" id="2792603"/>
    <lineage>
        <taxon>Bacteria</taxon>
        <taxon>Pseudomonadati</taxon>
        <taxon>Pseudomonadota</taxon>
        <taxon>Gammaproteobacteria</taxon>
        <taxon>Chromatiales</taxon>
        <taxon>Ectothiorhodospiraceae</taxon>
        <taxon>Acidihalobacter</taxon>
    </lineage>
</organism>
<evidence type="ECO:0000313" key="3">
    <source>
        <dbReference type="Proteomes" id="UP000095342"/>
    </source>
</evidence>
<geneLocation type="plasmid" evidence="3">
    <name>papv6</name>
</geneLocation>
<name>A0A1D8KCT5_9GAMM</name>
<feature type="chain" id="PRO_5009109862" evidence="1">
    <location>
        <begin position="23"/>
        <end position="150"/>
    </location>
</feature>
<keyword evidence="2" id="KW-0614">Plasmid</keyword>
<dbReference type="KEGG" id="aaeo:BJI67_16140"/>
<dbReference type="EMBL" id="CP017449">
    <property type="protein sequence ID" value="AOV18769.1"/>
    <property type="molecule type" value="Genomic_DNA"/>
</dbReference>
<dbReference type="Proteomes" id="UP000095342">
    <property type="component" value="Plasmid pAPV6"/>
</dbReference>
<dbReference type="AlphaFoldDB" id="A0A1D8KCT5"/>